<organism evidence="6 7">
    <name type="scientific">Bacillus seohaeanensis</name>
    <dbReference type="NCBI Taxonomy" id="284580"/>
    <lineage>
        <taxon>Bacteria</taxon>
        <taxon>Bacillati</taxon>
        <taxon>Bacillota</taxon>
        <taxon>Bacilli</taxon>
        <taxon>Bacillales</taxon>
        <taxon>Bacillaceae</taxon>
        <taxon>Bacillus</taxon>
    </lineage>
</organism>
<dbReference type="SMART" id="SM00646">
    <property type="entry name" value="Ami_3"/>
    <property type="match status" value="1"/>
</dbReference>
<evidence type="ECO:0000313" key="6">
    <source>
        <dbReference type="EMBL" id="MFD2683119.1"/>
    </source>
</evidence>
<name>A0ABW5RYA8_9BACI</name>
<dbReference type="InterPro" id="IPR001119">
    <property type="entry name" value="SLH_dom"/>
</dbReference>
<evidence type="ECO:0000259" key="4">
    <source>
        <dbReference type="PROSITE" id="PS51272"/>
    </source>
</evidence>
<dbReference type="Pfam" id="PF00395">
    <property type="entry name" value="SLH"/>
    <property type="match status" value="3"/>
</dbReference>
<evidence type="ECO:0000256" key="2">
    <source>
        <dbReference type="ARBA" id="ARBA00022801"/>
    </source>
</evidence>
<dbReference type="Gene3D" id="3.40.630.40">
    <property type="entry name" value="Zn-dependent exopeptidases"/>
    <property type="match status" value="1"/>
</dbReference>
<keyword evidence="1" id="KW-0732">Signal</keyword>
<feature type="domain" description="SH3b" evidence="5">
    <location>
        <begin position="199"/>
        <end position="261"/>
    </location>
</feature>
<protein>
    <submittedName>
        <fullName evidence="6">N-acetylmuramoyl-L-alanine amidase</fullName>
        <ecNumber evidence="6">3.5.1.28</ecNumber>
    </submittedName>
</protein>
<dbReference type="Pfam" id="PF01520">
    <property type="entry name" value="Amidase_3"/>
    <property type="match status" value="1"/>
</dbReference>
<dbReference type="PANTHER" id="PTHR30404:SF0">
    <property type="entry name" value="N-ACETYLMURAMOYL-L-ALANINE AMIDASE AMIC"/>
    <property type="match status" value="1"/>
</dbReference>
<keyword evidence="7" id="KW-1185">Reference proteome</keyword>
<dbReference type="Proteomes" id="UP001597506">
    <property type="component" value="Unassembled WGS sequence"/>
</dbReference>
<dbReference type="Pfam" id="PF08239">
    <property type="entry name" value="SH3_3"/>
    <property type="match status" value="1"/>
</dbReference>
<gene>
    <name evidence="6" type="ORF">ACFSUL_20510</name>
</gene>
<keyword evidence="3" id="KW-0961">Cell wall biogenesis/degradation</keyword>
<dbReference type="PROSITE" id="PS51272">
    <property type="entry name" value="SLH"/>
    <property type="match status" value="2"/>
</dbReference>
<reference evidence="7" key="1">
    <citation type="journal article" date="2019" name="Int. J. Syst. Evol. Microbiol.">
        <title>The Global Catalogue of Microorganisms (GCM) 10K type strain sequencing project: providing services to taxonomists for standard genome sequencing and annotation.</title>
        <authorList>
            <consortium name="The Broad Institute Genomics Platform"/>
            <consortium name="The Broad Institute Genome Sequencing Center for Infectious Disease"/>
            <person name="Wu L."/>
            <person name="Ma J."/>
        </authorList>
    </citation>
    <scope>NUCLEOTIDE SEQUENCE [LARGE SCALE GENOMIC DNA]</scope>
    <source>
        <strain evidence="7">KCTC 3913</strain>
    </source>
</reference>
<sequence length="474" mass="52514">MRRISQVFGLCITLILAFSLVPEVHGMTFNDIGESHRAKEEIFYLATGKIANGDLAGNFKPNSTVTRAEAAAMIGRALQLDGDQRATEFNDVGSNHFASGYIQEAAKLGIITGYRDGSFQPDKPVVRGEMALLISRAFEYNSTTITAASHQLLSMGIAQGMADGSFGAKESIKRSDFAVFLARSINAEMRLLGQEASFNKSRYVTTNNLNFRSGPSTLYSIKGKLNSSDKVKVAYYIGEWAYIESNSKQGFVHSAYLSKTDVTDIEGILKNKTLIIDPGHGDQDPGASGYGLLEKNVVLDTSIRLKNYLEDSPFNVKLTREKDVFLELWERVAFAEENNGDIFISVHANAFNGSATGTESYYYRSANNSYVKESKALATYLQNRLINAWNLSDRGVKEKNLHVLRENSMPASLVELGFIDNKSDNAKLASAEWRQKAAKALYLGILDYYYHYEGLKDISYLYENLGASPSKKLH</sequence>
<dbReference type="GO" id="GO:0008745">
    <property type="term" value="F:N-acetylmuramoyl-L-alanine amidase activity"/>
    <property type="evidence" value="ECO:0007669"/>
    <property type="project" value="UniProtKB-EC"/>
</dbReference>
<evidence type="ECO:0000256" key="3">
    <source>
        <dbReference type="ARBA" id="ARBA00023316"/>
    </source>
</evidence>
<dbReference type="InterPro" id="IPR003646">
    <property type="entry name" value="SH3-like_bac-type"/>
</dbReference>
<evidence type="ECO:0000256" key="1">
    <source>
        <dbReference type="ARBA" id="ARBA00022729"/>
    </source>
</evidence>
<dbReference type="EMBL" id="JBHUMF010000035">
    <property type="protein sequence ID" value="MFD2683119.1"/>
    <property type="molecule type" value="Genomic_DNA"/>
</dbReference>
<feature type="domain" description="SLH" evidence="4">
    <location>
        <begin position="25"/>
        <end position="84"/>
    </location>
</feature>
<keyword evidence="2 6" id="KW-0378">Hydrolase</keyword>
<feature type="domain" description="SLH" evidence="4">
    <location>
        <begin position="85"/>
        <end position="148"/>
    </location>
</feature>
<dbReference type="PROSITE" id="PS51781">
    <property type="entry name" value="SH3B"/>
    <property type="match status" value="1"/>
</dbReference>
<dbReference type="InterPro" id="IPR002508">
    <property type="entry name" value="MurNAc-LAA_cat"/>
</dbReference>
<comment type="caution">
    <text evidence="6">The sequence shown here is derived from an EMBL/GenBank/DDBJ whole genome shotgun (WGS) entry which is preliminary data.</text>
</comment>
<evidence type="ECO:0000313" key="7">
    <source>
        <dbReference type="Proteomes" id="UP001597506"/>
    </source>
</evidence>
<dbReference type="EC" id="3.5.1.28" evidence="6"/>
<dbReference type="Gene3D" id="2.30.30.40">
    <property type="entry name" value="SH3 Domains"/>
    <property type="match status" value="1"/>
</dbReference>
<dbReference type="InterPro" id="IPR050695">
    <property type="entry name" value="N-acetylmuramoyl_amidase_3"/>
</dbReference>
<dbReference type="PANTHER" id="PTHR30404">
    <property type="entry name" value="N-ACETYLMURAMOYL-L-ALANINE AMIDASE"/>
    <property type="match status" value="1"/>
</dbReference>
<proteinExistence type="predicted"/>
<dbReference type="RefSeq" id="WP_377938131.1">
    <property type="nucleotide sequence ID" value="NZ_JBHUMF010000035.1"/>
</dbReference>
<dbReference type="SMART" id="SM00287">
    <property type="entry name" value="SH3b"/>
    <property type="match status" value="1"/>
</dbReference>
<dbReference type="CDD" id="cd02696">
    <property type="entry name" value="MurNAc-LAA"/>
    <property type="match status" value="1"/>
</dbReference>
<evidence type="ECO:0000259" key="5">
    <source>
        <dbReference type="PROSITE" id="PS51781"/>
    </source>
</evidence>
<dbReference type="SUPFAM" id="SSF53187">
    <property type="entry name" value="Zn-dependent exopeptidases"/>
    <property type="match status" value="1"/>
</dbReference>
<accession>A0ABW5RYA8</accession>